<evidence type="ECO:0000256" key="1">
    <source>
        <dbReference type="ARBA" id="ARBA00004123"/>
    </source>
</evidence>
<feature type="compositionally biased region" description="Basic and acidic residues" evidence="3">
    <location>
        <begin position="327"/>
        <end position="337"/>
    </location>
</feature>
<sequence>GGRGARAVEGRDPGGRRTELSWDLHFWASWEDIDLESGRQLQPEEPEAETEDDRPVTEGPADEIIRPRPQGSSPVYEYVAEGTGFGLPEDTPRRRASSGSGGRRSWWKRDSGDSRTFSRMSRPQSVQEATEVTLTTEVEAGASGYSVTGGGHQGIFVKQVLKDSSAAKLFSLREGDQLLSATVFFDNIKYEDALKILQYSEPYRVQFQVRRKCPAPDDEDAATGGAQPGPKDREKQDKDVADSSTETPPQTLEGSGDQERLLAKPREGRGRRAQKERLSWPKFQSITSKRRPGPQRSHSSSEADGRGDAPNVSPTSTDTEAPLPAEEQERKAGPDGPRRKRFLNLRFRMGSGKGPTLEGRPSRGGPGGAFQAGVVEEAGSGKDRQQAAEATVLSRREDQMAEGPEGTSALMAELPIEPGAPTLEALGGGASMASRGRKQTKEAKDQEDAVSEGRPGASSAAHGVDGCRQVARGTEVGIAGSAGQGEGDARVLHADFHIQIPNLQTTMFKGSKESKQDPEGGLALVPDNRRGKTAEDRARGPELAAPRKPSGHLPQREVGGAEGAEAGPTVGDTKDGDKDKVGRDDRRTVLKFNIASFGWSPRKEARAASEKPTEDLDQQKGGTGTGWTLQREDKDRRGEKQEEKLHPERRESYETDPQRQKKGELTLGDKEVAARDSKFKMPKFKMPSFG</sequence>
<feature type="domain" description="PDZ" evidence="4">
    <location>
        <begin position="131"/>
        <end position="198"/>
    </location>
</feature>
<feature type="compositionally biased region" description="Basic and acidic residues" evidence="3">
    <location>
        <begin position="630"/>
        <end position="679"/>
    </location>
</feature>
<dbReference type="InterPro" id="IPR001478">
    <property type="entry name" value="PDZ"/>
</dbReference>
<evidence type="ECO:0000259" key="4">
    <source>
        <dbReference type="PROSITE" id="PS50106"/>
    </source>
</evidence>
<dbReference type="PANTHER" id="PTHR23348">
    <property type="entry name" value="PERIAXIN/AHNAK"/>
    <property type="match status" value="1"/>
</dbReference>
<keyword evidence="6" id="KW-1185">Reference proteome</keyword>
<dbReference type="AlphaFoldDB" id="A0A9X9PUH9"/>
<proteinExistence type="predicted"/>
<feature type="region of interest" description="Disordered" evidence="3">
    <location>
        <begin position="36"/>
        <end position="130"/>
    </location>
</feature>
<feature type="compositionally biased region" description="Polar residues" evidence="3">
    <location>
        <begin position="242"/>
        <end position="253"/>
    </location>
</feature>
<gene>
    <name evidence="5" type="ORF">BN2614_LOCUS2</name>
</gene>
<feature type="compositionally biased region" description="Basic and acidic residues" evidence="3">
    <location>
        <begin position="601"/>
        <end position="618"/>
    </location>
</feature>
<dbReference type="SUPFAM" id="SSF50156">
    <property type="entry name" value="PDZ domain-like"/>
    <property type="match status" value="1"/>
</dbReference>
<name>A0A9X9PUH9_GULGU</name>
<feature type="compositionally biased region" description="Basic and acidic residues" evidence="3">
    <location>
        <begin position="572"/>
        <end position="588"/>
    </location>
</feature>
<comment type="subcellular location">
    <subcellularLocation>
        <location evidence="1">Nucleus</location>
    </subcellularLocation>
</comment>
<dbReference type="FunFam" id="2.30.42.10:FF:000225">
    <property type="entry name" value="AHNAK2 isoform 1"/>
    <property type="match status" value="1"/>
</dbReference>
<feature type="compositionally biased region" description="Basic and acidic residues" evidence="3">
    <location>
        <begin position="527"/>
        <end position="540"/>
    </location>
</feature>
<protein>
    <recommendedName>
        <fullName evidence="4">PDZ domain-containing protein</fullName>
    </recommendedName>
</protein>
<comment type="caution">
    <text evidence="5">The sequence shown here is derived from an EMBL/GenBank/DDBJ whole genome shotgun (WGS) entry which is preliminary data.</text>
</comment>
<dbReference type="SMART" id="SM00228">
    <property type="entry name" value="PDZ"/>
    <property type="match status" value="1"/>
</dbReference>
<evidence type="ECO:0000313" key="6">
    <source>
        <dbReference type="Proteomes" id="UP000269945"/>
    </source>
</evidence>
<evidence type="ECO:0000256" key="2">
    <source>
        <dbReference type="ARBA" id="ARBA00023242"/>
    </source>
</evidence>
<feature type="compositionally biased region" description="Polar residues" evidence="3">
    <location>
        <begin position="114"/>
        <end position="127"/>
    </location>
</feature>
<dbReference type="Gene3D" id="2.30.42.10">
    <property type="match status" value="1"/>
</dbReference>
<feature type="compositionally biased region" description="Basic and acidic residues" evidence="3">
    <location>
        <begin position="230"/>
        <end position="241"/>
    </location>
</feature>
<reference evidence="5 6" key="1">
    <citation type="submission" date="2018-10" db="EMBL/GenBank/DDBJ databases">
        <authorList>
            <person name="Ekblom R."/>
            <person name="Jareborg N."/>
        </authorList>
    </citation>
    <scope>NUCLEOTIDE SEQUENCE [LARGE SCALE GENOMIC DNA]</scope>
    <source>
        <tissue evidence="5">Muscle</tissue>
    </source>
</reference>
<dbReference type="Proteomes" id="UP000269945">
    <property type="component" value="Unassembled WGS sequence"/>
</dbReference>
<dbReference type="GO" id="GO:0005634">
    <property type="term" value="C:nucleus"/>
    <property type="evidence" value="ECO:0007669"/>
    <property type="project" value="UniProtKB-SubCell"/>
</dbReference>
<keyword evidence="2" id="KW-0539">Nucleus</keyword>
<dbReference type="EMBL" id="CYRY02002264">
    <property type="protein sequence ID" value="VCW66933.1"/>
    <property type="molecule type" value="Genomic_DNA"/>
</dbReference>
<feature type="non-terminal residue" evidence="5">
    <location>
        <position position="690"/>
    </location>
</feature>
<evidence type="ECO:0000256" key="3">
    <source>
        <dbReference type="SAM" id="MobiDB-lite"/>
    </source>
</evidence>
<dbReference type="GO" id="GO:0043034">
    <property type="term" value="C:costamere"/>
    <property type="evidence" value="ECO:0007669"/>
    <property type="project" value="TreeGrafter"/>
</dbReference>
<organism evidence="5 6">
    <name type="scientific">Gulo gulo</name>
    <name type="common">Wolverine</name>
    <name type="synonym">Gluton</name>
    <dbReference type="NCBI Taxonomy" id="48420"/>
    <lineage>
        <taxon>Eukaryota</taxon>
        <taxon>Metazoa</taxon>
        <taxon>Chordata</taxon>
        <taxon>Craniata</taxon>
        <taxon>Vertebrata</taxon>
        <taxon>Euteleostomi</taxon>
        <taxon>Mammalia</taxon>
        <taxon>Eutheria</taxon>
        <taxon>Laurasiatheria</taxon>
        <taxon>Carnivora</taxon>
        <taxon>Caniformia</taxon>
        <taxon>Musteloidea</taxon>
        <taxon>Mustelidae</taxon>
        <taxon>Guloninae</taxon>
        <taxon>Gulo</taxon>
    </lineage>
</organism>
<feature type="compositionally biased region" description="Basic and acidic residues" evidence="3">
    <location>
        <begin position="257"/>
        <end position="279"/>
    </location>
</feature>
<dbReference type="InterPro" id="IPR036034">
    <property type="entry name" value="PDZ_sf"/>
</dbReference>
<accession>A0A9X9PUH9</accession>
<dbReference type="PANTHER" id="PTHR23348:SF37">
    <property type="entry name" value="PROTEIN AHNAK2"/>
    <property type="match status" value="1"/>
</dbReference>
<dbReference type="GO" id="GO:0043484">
    <property type="term" value="P:regulation of RNA splicing"/>
    <property type="evidence" value="ECO:0007669"/>
    <property type="project" value="TreeGrafter"/>
</dbReference>
<evidence type="ECO:0000313" key="5">
    <source>
        <dbReference type="EMBL" id="VCW66933.1"/>
    </source>
</evidence>
<feature type="region of interest" description="Disordered" evidence="3">
    <location>
        <begin position="419"/>
        <end position="468"/>
    </location>
</feature>
<dbReference type="PROSITE" id="PS50106">
    <property type="entry name" value="PDZ"/>
    <property type="match status" value="1"/>
</dbReference>
<dbReference type="InterPro" id="IPR052082">
    <property type="entry name" value="Myelin_sheath_structural"/>
</dbReference>
<feature type="region of interest" description="Disordered" evidence="3">
    <location>
        <begin position="505"/>
        <end position="690"/>
    </location>
</feature>
<feature type="non-terminal residue" evidence="5">
    <location>
        <position position="1"/>
    </location>
</feature>
<feature type="region of interest" description="Disordered" evidence="3">
    <location>
        <begin position="212"/>
        <end position="406"/>
    </location>
</feature>